<dbReference type="Gene3D" id="3.40.50.300">
    <property type="entry name" value="P-loop containing nucleotide triphosphate hydrolases"/>
    <property type="match status" value="1"/>
</dbReference>
<feature type="compositionally biased region" description="Polar residues" evidence="8">
    <location>
        <begin position="183"/>
        <end position="200"/>
    </location>
</feature>
<feature type="compositionally biased region" description="Low complexity" evidence="8">
    <location>
        <begin position="892"/>
        <end position="902"/>
    </location>
</feature>
<feature type="domain" description="Helicase C-terminal" evidence="10">
    <location>
        <begin position="695"/>
        <end position="852"/>
    </location>
</feature>
<feature type="region of interest" description="Disordered" evidence="8">
    <location>
        <begin position="890"/>
        <end position="917"/>
    </location>
</feature>
<evidence type="ECO:0000256" key="5">
    <source>
        <dbReference type="ARBA" id="ARBA00029621"/>
    </source>
</evidence>
<dbReference type="SMART" id="SM00490">
    <property type="entry name" value="HELICc"/>
    <property type="match status" value="1"/>
</dbReference>
<dbReference type="CDD" id="cd18793">
    <property type="entry name" value="SF2_C_SNF"/>
    <property type="match status" value="1"/>
</dbReference>
<feature type="domain" description="HARP" evidence="11">
    <location>
        <begin position="312"/>
        <end position="383"/>
    </location>
</feature>
<accession>A0ABM3XMA1</accession>
<dbReference type="PANTHER" id="PTHR45766:SF6">
    <property type="entry name" value="SWI_SNF-RELATED MATRIX-ASSOCIATED ACTIN-DEPENDENT REGULATOR OF CHROMATIN SUBFAMILY A-LIKE PROTEIN 1"/>
    <property type="match status" value="1"/>
</dbReference>
<evidence type="ECO:0000259" key="10">
    <source>
        <dbReference type="PROSITE" id="PS51194"/>
    </source>
</evidence>
<feature type="compositionally biased region" description="Basic and acidic residues" evidence="8">
    <location>
        <begin position="15"/>
        <end position="39"/>
    </location>
</feature>
<dbReference type="Pfam" id="PF00271">
    <property type="entry name" value="Helicase_C"/>
    <property type="match status" value="1"/>
</dbReference>
<evidence type="ECO:0000313" key="12">
    <source>
        <dbReference type="Proteomes" id="UP001652624"/>
    </source>
</evidence>
<keyword evidence="3" id="KW-0378">Hydrolase</keyword>
<dbReference type="InterPro" id="IPR014001">
    <property type="entry name" value="Helicase_ATP-bd"/>
</dbReference>
<feature type="domain" description="Helicase ATP-binding" evidence="9">
    <location>
        <begin position="428"/>
        <end position="584"/>
    </location>
</feature>
<dbReference type="PROSITE" id="PS51192">
    <property type="entry name" value="HELICASE_ATP_BIND_1"/>
    <property type="match status" value="1"/>
</dbReference>
<evidence type="ECO:0000256" key="3">
    <source>
        <dbReference type="ARBA" id="ARBA00022801"/>
    </source>
</evidence>
<proteinExistence type="inferred from homology"/>
<comment type="similarity">
    <text evidence="7">Belongs to the SNF2/RAD54 helicase family. SMARCAL1 subfamily.</text>
</comment>
<dbReference type="PROSITE" id="PS51467">
    <property type="entry name" value="HARP"/>
    <property type="match status" value="2"/>
</dbReference>
<feature type="compositionally biased region" description="Low complexity" evidence="8">
    <location>
        <begin position="40"/>
        <end position="62"/>
    </location>
</feature>
<dbReference type="InterPro" id="IPR000330">
    <property type="entry name" value="SNF2_N"/>
</dbReference>
<dbReference type="CDD" id="cd18010">
    <property type="entry name" value="DEXHc_HARP_SMARCAL1"/>
    <property type="match status" value="1"/>
</dbReference>
<protein>
    <recommendedName>
        <fullName evidence="2">SWI/SNF-related matrix-associated actin-dependent regulator of chromatin subfamily A-like protein 1</fullName>
    </recommendedName>
    <alternativeName>
        <fullName evidence="6">HepA-related protein</fullName>
    </alternativeName>
    <alternativeName>
        <fullName evidence="5">Sucrose nonfermenting protein 2-like 1</fullName>
    </alternativeName>
</protein>
<feature type="compositionally biased region" description="Polar residues" evidence="8">
    <location>
        <begin position="109"/>
        <end position="118"/>
    </location>
</feature>
<evidence type="ECO:0000256" key="1">
    <source>
        <dbReference type="ARBA" id="ARBA00004123"/>
    </source>
</evidence>
<feature type="region of interest" description="Disordered" evidence="8">
    <location>
        <begin position="1"/>
        <end position="217"/>
    </location>
</feature>
<dbReference type="RefSeq" id="XP_060049925.1">
    <property type="nucleotide sequence ID" value="XM_060193942.1"/>
</dbReference>
<evidence type="ECO:0000256" key="7">
    <source>
        <dbReference type="PROSITE-ProRule" id="PRU00800"/>
    </source>
</evidence>
<dbReference type="Proteomes" id="UP001652624">
    <property type="component" value="Chromosome 7"/>
</dbReference>
<dbReference type="InterPro" id="IPR027417">
    <property type="entry name" value="P-loop_NTPase"/>
</dbReference>
<organism evidence="12 13">
    <name type="scientific">Erinaceus europaeus</name>
    <name type="common">Western European hedgehog</name>
    <dbReference type="NCBI Taxonomy" id="9365"/>
    <lineage>
        <taxon>Eukaryota</taxon>
        <taxon>Metazoa</taxon>
        <taxon>Chordata</taxon>
        <taxon>Craniata</taxon>
        <taxon>Vertebrata</taxon>
        <taxon>Euteleostomi</taxon>
        <taxon>Mammalia</taxon>
        <taxon>Eutheria</taxon>
        <taxon>Laurasiatheria</taxon>
        <taxon>Eulipotyphla</taxon>
        <taxon>Erinaceidae</taxon>
        <taxon>Erinaceinae</taxon>
        <taxon>Erinaceus</taxon>
    </lineage>
</organism>
<name>A0ABM3XMA1_ERIEU</name>
<reference evidence="13 14" key="1">
    <citation type="submission" date="2025-05" db="UniProtKB">
        <authorList>
            <consortium name="RefSeq"/>
        </authorList>
    </citation>
    <scope>IDENTIFICATION</scope>
</reference>
<evidence type="ECO:0000313" key="13">
    <source>
        <dbReference type="RefSeq" id="XP_060049925.1"/>
    </source>
</evidence>
<dbReference type="InterPro" id="IPR038718">
    <property type="entry name" value="SNF2-like_sf"/>
</dbReference>
<dbReference type="PANTHER" id="PTHR45766">
    <property type="entry name" value="DNA ANNEALING HELICASE AND ENDONUCLEASE ZRANB3 FAMILY MEMBER"/>
    <property type="match status" value="1"/>
</dbReference>
<evidence type="ECO:0000259" key="9">
    <source>
        <dbReference type="PROSITE" id="PS51192"/>
    </source>
</evidence>
<evidence type="ECO:0000256" key="6">
    <source>
        <dbReference type="ARBA" id="ARBA00031896"/>
    </source>
</evidence>
<dbReference type="Pfam" id="PF00176">
    <property type="entry name" value="SNF2-rel_dom"/>
    <property type="match status" value="1"/>
</dbReference>
<evidence type="ECO:0000313" key="14">
    <source>
        <dbReference type="RefSeq" id="XP_060049927.1"/>
    </source>
</evidence>
<feature type="compositionally biased region" description="Polar residues" evidence="8">
    <location>
        <begin position="165"/>
        <end position="175"/>
    </location>
</feature>
<keyword evidence="12" id="KW-1185">Reference proteome</keyword>
<feature type="domain" description="HARP" evidence="11">
    <location>
        <begin position="201"/>
        <end position="280"/>
    </location>
</feature>
<comment type="subcellular location">
    <subcellularLocation>
        <location evidence="1">Nucleus</location>
    </subcellularLocation>
</comment>
<dbReference type="Gene3D" id="3.40.50.10810">
    <property type="entry name" value="Tandem AAA-ATPase domain"/>
    <property type="match status" value="1"/>
</dbReference>
<dbReference type="SMART" id="SM00487">
    <property type="entry name" value="DEXDc"/>
    <property type="match status" value="1"/>
</dbReference>
<dbReference type="SUPFAM" id="SSF52540">
    <property type="entry name" value="P-loop containing nucleoside triphosphate hydrolases"/>
    <property type="match status" value="2"/>
</dbReference>
<feature type="region of interest" description="Disordered" evidence="8">
    <location>
        <begin position="283"/>
        <end position="306"/>
    </location>
</feature>
<dbReference type="InterPro" id="IPR010003">
    <property type="entry name" value="HARP_dom"/>
</dbReference>
<dbReference type="GeneID" id="103124910"/>
<keyword evidence="4" id="KW-0539">Nucleus</keyword>
<dbReference type="RefSeq" id="XP_060049927.1">
    <property type="nucleotide sequence ID" value="XM_060193944.1"/>
</dbReference>
<evidence type="ECO:0000256" key="8">
    <source>
        <dbReference type="SAM" id="MobiDB-lite"/>
    </source>
</evidence>
<evidence type="ECO:0000256" key="4">
    <source>
        <dbReference type="ARBA" id="ARBA00023242"/>
    </source>
</evidence>
<evidence type="ECO:0000259" key="11">
    <source>
        <dbReference type="PROSITE" id="PS51467"/>
    </source>
</evidence>
<dbReference type="Pfam" id="PF07443">
    <property type="entry name" value="HARP"/>
    <property type="match status" value="2"/>
</dbReference>
<evidence type="ECO:0000256" key="2">
    <source>
        <dbReference type="ARBA" id="ARBA00020162"/>
    </source>
</evidence>
<dbReference type="PROSITE" id="PS51194">
    <property type="entry name" value="HELICASE_CTER"/>
    <property type="match status" value="1"/>
</dbReference>
<gene>
    <name evidence="13 14" type="primary">SMARCAL1</name>
</gene>
<dbReference type="InterPro" id="IPR001650">
    <property type="entry name" value="Helicase_C-like"/>
</dbReference>
<sequence>MSRHGMWLSWPMSVKPKEQRRKIEENRQKALARRAEKLLAEQLQSTCSDSSTPSKPSQSKQCPAQNPLRDPSKPVNHHGSDNTKQQNPSSLFHGDQRPHHSHSSHPPSTSEQANGASKSQKEMPTACPSQSPPRQMTLPAISPPLAQSPPTVPTTHEPLAKAKLSQETPACSSTWPLRDPDNKTATPSTPGQSTANTLCGTGSVMPRTEGRPQQKGRCIRNGDRFEVKIGYNAKLIEVFKRLPSRNYDPVTKTWNFGMSDYGALMTAARSLPAVTLQPLEVAEGSREALPTDAGGSSSSDSWTQPGLPPAPSLAFVKGRCVLISRTRFEADIGYSQELIAVFKQMDSRNYDAKTRKWNFLLEEHSKLIECVRRLSQVQLDPLPTTLVQAFASQLEKTSPETEVPEADLSGVDAKLVSNLLPFQRAGVNFAIAKRGRLLLADDMGLGKTIQAICIAAFYRNEWPLLVVVPSSVRFTWEQAFLQWLPSLRPDNINVVVKGKDSLTAGLVNIVSFDLLSKMEKQLKSAFFKVVIIDESHFLKNIKTARCRAAMPILKMAKRVVLLSGTPAMSRPAELYTQIVAVKPTFFPQFHTFGLRYCDAKRQTWGWDYSGSSNLGELKLLLEEAIMLRRLKCDVLSQLPAKQRKMVLLAPGHITAKARAALDAAAKEMTTRATKQKQKEALILFFNKTAEAKIPSVIEYILDLLESGKEKFLVFAHHKVVLDAITKELERKHVQHIRIDGATPSADREELCQRFQLSERHVVAVLSITAANMGLTLSSADLVVFAELFWNPGVLIQAEDRVHRIGQSSSVGIHYLVARGTADDYLWPLIQEKIKVLGEAGLSEANFSEMTESTVFLYKDPMQQTIYDLFQKSLEEDGNDKELLEAAELFDPGSASGAAQSGSLDGEDIPDEGTSAGCSSKKRRFEFFDNWDSFTSPQ</sequence>
<feature type="compositionally biased region" description="Polar residues" evidence="8">
    <location>
        <begin position="294"/>
        <end position="304"/>
    </location>
</feature>
<dbReference type="InterPro" id="IPR049730">
    <property type="entry name" value="SNF2/RAD54-like_C"/>
</dbReference>